<evidence type="ECO:0000313" key="5">
    <source>
        <dbReference type="EMBL" id="BBP89814.1"/>
    </source>
</evidence>
<dbReference type="SUPFAM" id="SSF46955">
    <property type="entry name" value="Putative DNA-binding domain"/>
    <property type="match status" value="1"/>
</dbReference>
<dbReference type="InterPro" id="IPR009061">
    <property type="entry name" value="DNA-bd_dom_put_sf"/>
</dbReference>
<evidence type="ECO:0000256" key="2">
    <source>
        <dbReference type="ARBA" id="ARBA00023125"/>
    </source>
</evidence>
<evidence type="ECO:0000259" key="4">
    <source>
        <dbReference type="PROSITE" id="PS50937"/>
    </source>
</evidence>
<gene>
    <name evidence="5" type="ORF">BsIDN1_34320</name>
</gene>
<dbReference type="PANTHER" id="PTHR30204">
    <property type="entry name" value="REDOX-CYCLING DRUG-SENSING TRANSCRIPTIONAL ACTIVATOR SOXR"/>
    <property type="match status" value="1"/>
</dbReference>
<dbReference type="Pfam" id="PF00376">
    <property type="entry name" value="MerR"/>
    <property type="match status" value="1"/>
</dbReference>
<keyword evidence="1" id="KW-0805">Transcription regulation</keyword>
<evidence type="ECO:0000256" key="3">
    <source>
        <dbReference type="ARBA" id="ARBA00023163"/>
    </source>
</evidence>
<dbReference type="InterPro" id="IPR000551">
    <property type="entry name" value="MerR-type_HTH_dom"/>
</dbReference>
<dbReference type="GO" id="GO:0003700">
    <property type="term" value="F:DNA-binding transcription factor activity"/>
    <property type="evidence" value="ECO:0007669"/>
    <property type="project" value="InterPro"/>
</dbReference>
<dbReference type="PROSITE" id="PS50937">
    <property type="entry name" value="HTH_MERR_2"/>
    <property type="match status" value="1"/>
</dbReference>
<reference evidence="5 6" key="1">
    <citation type="submission" date="2019-12" db="EMBL/GenBank/DDBJ databases">
        <title>Full genome sequence of a Bacillus safensis strain isolated from commercially available natto in Indonesia.</title>
        <authorList>
            <person name="Yoshida M."/>
            <person name="Uomi M."/>
            <person name="Waturangi D."/>
            <person name="Ekaputri J.J."/>
            <person name="Setiamarga D.H.E."/>
        </authorList>
    </citation>
    <scope>NUCLEOTIDE SEQUENCE [LARGE SCALE GENOMIC DNA]</scope>
    <source>
        <strain evidence="5 6">IDN1</strain>
    </source>
</reference>
<dbReference type="Proteomes" id="UP000464658">
    <property type="component" value="Chromosome"/>
</dbReference>
<keyword evidence="3" id="KW-0804">Transcription</keyword>
<dbReference type="AlphaFoldDB" id="A0A5S9MCC0"/>
<name>A0A5S9MCC0_BACIA</name>
<accession>A0A5S9MCC0</accession>
<sequence>MTNLYMKNTNIGIELMTKGELAKRTGISAAAIRYYEENGILPVPIRYSNGYRLYTEDDLLKIEFIKGAKSLVTP</sequence>
<organism evidence="5 6">
    <name type="scientific">Bacillus safensis</name>
    <dbReference type="NCBI Taxonomy" id="561879"/>
    <lineage>
        <taxon>Bacteria</taxon>
        <taxon>Bacillati</taxon>
        <taxon>Bacillota</taxon>
        <taxon>Bacilli</taxon>
        <taxon>Bacillales</taxon>
        <taxon>Bacillaceae</taxon>
        <taxon>Bacillus</taxon>
    </lineage>
</organism>
<dbReference type="GO" id="GO:0003677">
    <property type="term" value="F:DNA binding"/>
    <property type="evidence" value="ECO:0007669"/>
    <property type="project" value="UniProtKB-KW"/>
</dbReference>
<dbReference type="EMBL" id="AP021906">
    <property type="protein sequence ID" value="BBP89814.1"/>
    <property type="molecule type" value="Genomic_DNA"/>
</dbReference>
<dbReference type="InterPro" id="IPR047057">
    <property type="entry name" value="MerR_fam"/>
</dbReference>
<proteinExistence type="predicted"/>
<dbReference type="PRINTS" id="PR00040">
    <property type="entry name" value="HTHMERR"/>
</dbReference>
<keyword evidence="2" id="KW-0238">DNA-binding</keyword>
<dbReference type="Gene3D" id="1.10.1660.10">
    <property type="match status" value="1"/>
</dbReference>
<dbReference type="PANTHER" id="PTHR30204:SF94">
    <property type="entry name" value="HEAVY METAL-DEPENDENT TRANSCRIPTIONAL REGULATOR HI_0293-RELATED"/>
    <property type="match status" value="1"/>
</dbReference>
<evidence type="ECO:0000256" key="1">
    <source>
        <dbReference type="ARBA" id="ARBA00023015"/>
    </source>
</evidence>
<dbReference type="SMART" id="SM00422">
    <property type="entry name" value="HTH_MERR"/>
    <property type="match status" value="1"/>
</dbReference>
<evidence type="ECO:0000313" key="6">
    <source>
        <dbReference type="Proteomes" id="UP000464658"/>
    </source>
</evidence>
<dbReference type="PROSITE" id="PS00552">
    <property type="entry name" value="HTH_MERR_1"/>
    <property type="match status" value="1"/>
</dbReference>
<feature type="domain" description="HTH merR-type" evidence="4">
    <location>
        <begin position="15"/>
        <end position="74"/>
    </location>
</feature>
<protein>
    <recommendedName>
        <fullName evidence="4">HTH merR-type domain-containing protein</fullName>
    </recommendedName>
</protein>